<keyword evidence="1" id="KW-1133">Transmembrane helix</keyword>
<evidence type="ECO:0000313" key="2">
    <source>
        <dbReference type="EMBL" id="GLB30956.1"/>
    </source>
</evidence>
<dbReference type="Proteomes" id="UP001419084">
    <property type="component" value="Unassembled WGS sequence"/>
</dbReference>
<feature type="transmembrane region" description="Helical" evidence="1">
    <location>
        <begin position="61"/>
        <end position="82"/>
    </location>
</feature>
<sequence length="97" mass="10698">MRILLKIILFPIIAALTILSLVCRFANIVSGTIIGTITNLMFVFTLICLAMGFAEWETAKSLLLFCLVFSEIGLFGLFNLILNGVDAITMKLRQATI</sequence>
<protein>
    <submittedName>
        <fullName evidence="2">Uncharacterized protein</fullName>
    </submittedName>
</protein>
<comment type="caution">
    <text evidence="2">The sequence shown here is derived from an EMBL/GenBank/DDBJ whole genome shotgun (WGS) entry which is preliminary data.</text>
</comment>
<keyword evidence="1" id="KW-0812">Transmembrane</keyword>
<dbReference type="EMBL" id="BRPJ01000051">
    <property type="protein sequence ID" value="GLB30956.1"/>
    <property type="molecule type" value="Genomic_DNA"/>
</dbReference>
<name>A0ABQ5M7N9_9FIRM</name>
<feature type="transmembrane region" description="Helical" evidence="1">
    <location>
        <begin position="33"/>
        <end position="54"/>
    </location>
</feature>
<feature type="transmembrane region" description="Helical" evidence="1">
    <location>
        <begin position="7"/>
        <end position="27"/>
    </location>
</feature>
<organism evidence="2 3">
    <name type="scientific">Lacrimispora amygdalina</name>
    <dbReference type="NCBI Taxonomy" id="253257"/>
    <lineage>
        <taxon>Bacteria</taxon>
        <taxon>Bacillati</taxon>
        <taxon>Bacillota</taxon>
        <taxon>Clostridia</taxon>
        <taxon>Lachnospirales</taxon>
        <taxon>Lachnospiraceae</taxon>
        <taxon>Lacrimispora</taxon>
    </lineage>
</organism>
<keyword evidence="3" id="KW-1185">Reference proteome</keyword>
<gene>
    <name evidence="2" type="ORF">LAD12857_28790</name>
</gene>
<reference evidence="2 3" key="1">
    <citation type="journal article" date="2024" name="Int. J. Syst. Evol. Microbiol.">
        <title>Lacrimispora brassicae sp. nov. isolated from fermented cabbage, and proposal of Clostridium indicum Gundawar et al. 2019 and Clostridium methoxybenzovorans Mechichi et al. 1999 as heterotypic synonyms of Lacrimispora amygdalina (Parshina et al. 2003) Haas and Blanchard 2020 and Lacrimispora indolis (McClung and McCoy 1957) Haas and Blanchard 2020, respectively.</title>
        <authorList>
            <person name="Kobayashi H."/>
            <person name="Tanizawa Y."/>
            <person name="Sakamoto M."/>
            <person name="Ohkuma M."/>
            <person name="Tohno M."/>
        </authorList>
    </citation>
    <scope>NUCLEOTIDE SEQUENCE [LARGE SCALE GENOMIC DNA]</scope>
    <source>
        <strain evidence="2 3">DSM 12857</strain>
    </source>
</reference>
<accession>A0ABQ5M7N9</accession>
<dbReference type="RefSeq" id="WP_346065519.1">
    <property type="nucleotide sequence ID" value="NZ_BRPJ01000051.1"/>
</dbReference>
<evidence type="ECO:0000313" key="3">
    <source>
        <dbReference type="Proteomes" id="UP001419084"/>
    </source>
</evidence>
<keyword evidence="1" id="KW-0472">Membrane</keyword>
<proteinExistence type="predicted"/>
<evidence type="ECO:0000256" key="1">
    <source>
        <dbReference type="SAM" id="Phobius"/>
    </source>
</evidence>